<dbReference type="AlphaFoldDB" id="A0A0D0AXJ8"/>
<evidence type="ECO:0000313" key="2">
    <source>
        <dbReference type="Proteomes" id="UP000054485"/>
    </source>
</evidence>
<evidence type="ECO:0000313" key="1">
    <source>
        <dbReference type="EMBL" id="KIK36603.1"/>
    </source>
</evidence>
<organism evidence="1 2">
    <name type="scientific">Suillus luteus UH-Slu-Lm8-n1</name>
    <dbReference type="NCBI Taxonomy" id="930992"/>
    <lineage>
        <taxon>Eukaryota</taxon>
        <taxon>Fungi</taxon>
        <taxon>Dikarya</taxon>
        <taxon>Basidiomycota</taxon>
        <taxon>Agaricomycotina</taxon>
        <taxon>Agaricomycetes</taxon>
        <taxon>Agaricomycetidae</taxon>
        <taxon>Boletales</taxon>
        <taxon>Suillineae</taxon>
        <taxon>Suillaceae</taxon>
        <taxon>Suillus</taxon>
    </lineage>
</organism>
<sequence>MHEPLEEADDYPQGTVHSIDVHLVSSCIHTTTIGNINNKTSYRTVRMQSVVF</sequence>
<keyword evidence="2" id="KW-1185">Reference proteome</keyword>
<reference evidence="2" key="2">
    <citation type="submission" date="2015-01" db="EMBL/GenBank/DDBJ databases">
        <title>Evolutionary Origins and Diversification of the Mycorrhizal Mutualists.</title>
        <authorList>
            <consortium name="DOE Joint Genome Institute"/>
            <consortium name="Mycorrhizal Genomics Consortium"/>
            <person name="Kohler A."/>
            <person name="Kuo A."/>
            <person name="Nagy L.G."/>
            <person name="Floudas D."/>
            <person name="Copeland A."/>
            <person name="Barry K.W."/>
            <person name="Cichocki N."/>
            <person name="Veneault-Fourrey C."/>
            <person name="LaButti K."/>
            <person name="Lindquist E.A."/>
            <person name="Lipzen A."/>
            <person name="Lundell T."/>
            <person name="Morin E."/>
            <person name="Murat C."/>
            <person name="Riley R."/>
            <person name="Ohm R."/>
            <person name="Sun H."/>
            <person name="Tunlid A."/>
            <person name="Henrissat B."/>
            <person name="Grigoriev I.V."/>
            <person name="Hibbett D.S."/>
            <person name="Martin F."/>
        </authorList>
    </citation>
    <scope>NUCLEOTIDE SEQUENCE [LARGE SCALE GENOMIC DNA]</scope>
    <source>
        <strain evidence="2">UH-Slu-Lm8-n1</strain>
    </source>
</reference>
<dbReference type="EMBL" id="KN835515">
    <property type="protein sequence ID" value="KIK36603.1"/>
    <property type="molecule type" value="Genomic_DNA"/>
</dbReference>
<dbReference type="Proteomes" id="UP000054485">
    <property type="component" value="Unassembled WGS sequence"/>
</dbReference>
<reference evidence="1 2" key="1">
    <citation type="submission" date="2014-04" db="EMBL/GenBank/DDBJ databases">
        <authorList>
            <consortium name="DOE Joint Genome Institute"/>
            <person name="Kuo A."/>
            <person name="Ruytinx J."/>
            <person name="Rineau F."/>
            <person name="Colpaert J."/>
            <person name="Kohler A."/>
            <person name="Nagy L.G."/>
            <person name="Floudas D."/>
            <person name="Copeland A."/>
            <person name="Barry K.W."/>
            <person name="Cichocki N."/>
            <person name="Veneault-Fourrey C."/>
            <person name="LaButti K."/>
            <person name="Lindquist E.A."/>
            <person name="Lipzen A."/>
            <person name="Lundell T."/>
            <person name="Morin E."/>
            <person name="Murat C."/>
            <person name="Sun H."/>
            <person name="Tunlid A."/>
            <person name="Henrissat B."/>
            <person name="Grigoriev I.V."/>
            <person name="Hibbett D.S."/>
            <person name="Martin F."/>
            <person name="Nordberg H.P."/>
            <person name="Cantor M.N."/>
            <person name="Hua S.X."/>
        </authorList>
    </citation>
    <scope>NUCLEOTIDE SEQUENCE [LARGE SCALE GENOMIC DNA]</scope>
    <source>
        <strain evidence="1 2">UH-Slu-Lm8-n1</strain>
    </source>
</reference>
<dbReference type="HOGENOM" id="CLU_3088869_0_0_1"/>
<accession>A0A0D0AXJ8</accession>
<dbReference type="InParanoid" id="A0A0D0AXJ8"/>
<name>A0A0D0AXJ8_9AGAM</name>
<proteinExistence type="predicted"/>
<protein>
    <submittedName>
        <fullName evidence="1">Uncharacterized protein</fullName>
    </submittedName>
</protein>
<gene>
    <name evidence="1" type="ORF">CY34DRAFT_811190</name>
</gene>